<dbReference type="RefSeq" id="WP_261853522.1">
    <property type="nucleotide sequence ID" value="NZ_BQXY01000006.1"/>
</dbReference>
<evidence type="ECO:0000313" key="3">
    <source>
        <dbReference type="EMBL" id="GKU26629.1"/>
    </source>
</evidence>
<dbReference type="GO" id="GO:0004751">
    <property type="term" value="F:ribose-5-phosphate isomerase activity"/>
    <property type="evidence" value="ECO:0007669"/>
    <property type="project" value="UniProtKB-UniRule"/>
</dbReference>
<keyword evidence="1 3" id="KW-0413">Isomerase</keyword>
<dbReference type="InterPro" id="IPR037171">
    <property type="entry name" value="NagB/RpiA_transferase-like"/>
</dbReference>
<evidence type="ECO:0000256" key="1">
    <source>
        <dbReference type="ARBA" id="ARBA00023235"/>
    </source>
</evidence>
<comment type="caution">
    <text evidence="3">The sequence shown here is derived from an EMBL/GenBank/DDBJ whole genome shotgun (WGS) entry which is preliminary data.</text>
</comment>
<dbReference type="SUPFAM" id="SSF100950">
    <property type="entry name" value="NagB/RpiA/CoA transferase-like"/>
    <property type="match status" value="1"/>
</dbReference>
<dbReference type="GO" id="GO:0006014">
    <property type="term" value="P:D-ribose metabolic process"/>
    <property type="evidence" value="ECO:0007669"/>
    <property type="project" value="TreeGrafter"/>
</dbReference>
<dbReference type="NCBIfam" id="TIGR00021">
    <property type="entry name" value="rpiA"/>
    <property type="match status" value="1"/>
</dbReference>
<evidence type="ECO:0000313" key="4">
    <source>
        <dbReference type="Proteomes" id="UP001057868"/>
    </source>
</evidence>
<dbReference type="EMBL" id="BQXY01000006">
    <property type="protein sequence ID" value="GKU26629.1"/>
    <property type="molecule type" value="Genomic_DNA"/>
</dbReference>
<dbReference type="GO" id="GO:0009052">
    <property type="term" value="P:pentose-phosphate shunt, non-oxidative branch"/>
    <property type="evidence" value="ECO:0007669"/>
    <property type="project" value="InterPro"/>
</dbReference>
<dbReference type="PANTHER" id="PTHR11934">
    <property type="entry name" value="RIBOSE-5-PHOSPHATE ISOMERASE"/>
    <property type="match status" value="1"/>
</dbReference>
<dbReference type="InterPro" id="IPR004788">
    <property type="entry name" value="Ribose5P_isomerase_type_A"/>
</dbReference>
<gene>
    <name evidence="3" type="primary">rpiA</name>
    <name evidence="3" type="ORF">CFOLD11_34560</name>
</gene>
<dbReference type="EC" id="5.3.1.6" evidence="2"/>
<dbReference type="GO" id="GO:0005829">
    <property type="term" value="C:cytosol"/>
    <property type="evidence" value="ECO:0007669"/>
    <property type="project" value="TreeGrafter"/>
</dbReference>
<dbReference type="SUPFAM" id="SSF75445">
    <property type="entry name" value="D-ribose-5-phosphate isomerase (RpiA), lid domain"/>
    <property type="match status" value="1"/>
</dbReference>
<accession>A0A9W5Y4V4</accession>
<reference evidence="3" key="1">
    <citation type="journal article" date="2023" name="Int. J. Syst. Evol. Microbiol.">
        <title>&lt;i&gt;Clostridium folliculivorans&lt;/i&gt; sp. nov., isolated from soil samples of an organic paddy in Japan.</title>
        <authorList>
            <person name="Tazawa J."/>
            <person name="Kobayashi H."/>
            <person name="Tanizawa Y."/>
            <person name="Uchino A."/>
            <person name="Tanaka F."/>
            <person name="Urashima Y."/>
            <person name="Miura S."/>
            <person name="Sakamoto M."/>
            <person name="Ohkuma M."/>
            <person name="Tohno M."/>
        </authorList>
    </citation>
    <scope>NUCLEOTIDE SEQUENCE</scope>
    <source>
        <strain evidence="3">D1-1</strain>
    </source>
</reference>
<protein>
    <recommendedName>
        <fullName evidence="2">Ribose 5-phosphate isomerase A</fullName>
        <ecNumber evidence="2">5.3.1.6</ecNumber>
    </recommendedName>
</protein>
<organism evidence="3 4">
    <name type="scientific">Clostridium folliculivorans</name>
    <dbReference type="NCBI Taxonomy" id="2886038"/>
    <lineage>
        <taxon>Bacteria</taxon>
        <taxon>Bacillati</taxon>
        <taxon>Bacillota</taxon>
        <taxon>Clostridia</taxon>
        <taxon>Eubacteriales</taxon>
        <taxon>Clostridiaceae</taxon>
        <taxon>Clostridium</taxon>
    </lineage>
</organism>
<dbReference type="Gene3D" id="3.30.70.260">
    <property type="match status" value="1"/>
</dbReference>
<dbReference type="CDD" id="cd01398">
    <property type="entry name" value="RPI_A"/>
    <property type="match status" value="1"/>
</dbReference>
<evidence type="ECO:0000256" key="2">
    <source>
        <dbReference type="NCBIfam" id="TIGR00021"/>
    </source>
</evidence>
<sequence length="229" mass="25328">MNEENLRKLSAEKAMEYIKNNSVIGLGAGRTISCLIELLSKAIDENNLKVKVVTPSDNTKSMCIKNGIEVLPTCFVEEVDVAFDGCGEVDENFYASKGGGGVFVKEKLIASMAKDYILLIDEQKYKKQLSVGYPISLEVVKDSLSYVSKRVKNLGGEPLVRTTNSKDGYLVTDDNNFILDIKFDTVDDFKELNDKLYDIVGVVGTSIFTREVTKLIMATENGVRVISKN</sequence>
<dbReference type="Pfam" id="PF06026">
    <property type="entry name" value="Rib_5-P_isom_A"/>
    <property type="match status" value="1"/>
</dbReference>
<dbReference type="PANTHER" id="PTHR11934:SF0">
    <property type="entry name" value="RIBOSE-5-PHOSPHATE ISOMERASE"/>
    <property type="match status" value="1"/>
</dbReference>
<dbReference type="Gene3D" id="3.40.50.1360">
    <property type="match status" value="1"/>
</dbReference>
<name>A0A9W5Y4V4_9CLOT</name>
<dbReference type="AlphaFoldDB" id="A0A9W5Y4V4"/>
<proteinExistence type="predicted"/>
<keyword evidence="4" id="KW-1185">Reference proteome</keyword>
<dbReference type="Proteomes" id="UP001057868">
    <property type="component" value="Unassembled WGS sequence"/>
</dbReference>